<comment type="caution">
    <text evidence="2">The sequence shown here is derived from an EMBL/GenBank/DDBJ whole genome shotgun (WGS) entry which is preliminary data.</text>
</comment>
<dbReference type="OrthoDB" id="1466971at2"/>
<keyword evidence="3" id="KW-1185">Reference proteome</keyword>
<dbReference type="EMBL" id="MQUB01000001">
    <property type="protein sequence ID" value="PQB03651.1"/>
    <property type="molecule type" value="Genomic_DNA"/>
</dbReference>
<dbReference type="RefSeq" id="WP_104811572.1">
    <property type="nucleotide sequence ID" value="NZ_MQUB01000001.1"/>
</dbReference>
<sequence>MVKNWINILVLIAVTTIYIGCDVVEAPGCLSTEGDLVEVEVEVPDFKSIMVFKRVKLFVSQGPETKVVVRTGENLIDEVNVRVEDSILKLSDRNSCNLFRDYDVTRIYVTAPNVEEIRNSSGLTIENIGPIRWPRLTLLAEDREAEDIFQTDGDFTFTDLQVVTFRLEANGVSTFRLEGVADNATFILADGDVRVESPDFLVDKIFFIHRGTNKLIIHPISSLRGSIRGIGDVISKNEPPIVEVEELFRGRLIFD</sequence>
<evidence type="ECO:0000313" key="2">
    <source>
        <dbReference type="EMBL" id="PQB03651.1"/>
    </source>
</evidence>
<feature type="domain" description="Putative auto-transporter adhesin head GIN" evidence="1">
    <location>
        <begin position="45"/>
        <end position="239"/>
    </location>
</feature>
<protein>
    <recommendedName>
        <fullName evidence="1">Putative auto-transporter adhesin head GIN domain-containing protein</fullName>
    </recommendedName>
</protein>
<dbReference type="Pfam" id="PF10988">
    <property type="entry name" value="DUF2807"/>
    <property type="match status" value="1"/>
</dbReference>
<name>A0A2S7KM30_9FLAO</name>
<dbReference type="AlphaFoldDB" id="A0A2S7KM30"/>
<organism evidence="2 3">
    <name type="scientific">Aureitalea marina</name>
    <dbReference type="NCBI Taxonomy" id="930804"/>
    <lineage>
        <taxon>Bacteria</taxon>
        <taxon>Pseudomonadati</taxon>
        <taxon>Bacteroidota</taxon>
        <taxon>Flavobacteriia</taxon>
        <taxon>Flavobacteriales</taxon>
        <taxon>Flavobacteriaceae</taxon>
        <taxon>Aureitalea</taxon>
    </lineage>
</organism>
<dbReference type="Proteomes" id="UP000239800">
    <property type="component" value="Unassembled WGS sequence"/>
</dbReference>
<evidence type="ECO:0000313" key="3">
    <source>
        <dbReference type="Proteomes" id="UP000239800"/>
    </source>
</evidence>
<gene>
    <name evidence="2" type="ORF">BST85_01090</name>
</gene>
<reference evidence="2 3" key="1">
    <citation type="submission" date="2016-11" db="EMBL/GenBank/DDBJ databases">
        <title>Trade-off between light-utilization and light-protection in marine flavobacteria.</title>
        <authorList>
            <person name="Kumagai Y."/>
        </authorList>
    </citation>
    <scope>NUCLEOTIDE SEQUENCE [LARGE SCALE GENOMIC DNA]</scope>
    <source>
        <strain evidence="2 3">NBRC 107741</strain>
    </source>
</reference>
<accession>A0A2S7KM30</accession>
<dbReference type="InterPro" id="IPR021255">
    <property type="entry name" value="DUF2807"/>
</dbReference>
<proteinExistence type="predicted"/>
<dbReference type="Gene3D" id="2.160.20.120">
    <property type="match status" value="1"/>
</dbReference>
<evidence type="ECO:0000259" key="1">
    <source>
        <dbReference type="Pfam" id="PF10988"/>
    </source>
</evidence>